<feature type="compositionally biased region" description="Basic and acidic residues" evidence="2">
    <location>
        <begin position="8"/>
        <end position="19"/>
    </location>
</feature>
<dbReference type="PANTHER" id="PTHR30537:SF74">
    <property type="entry name" value="HTH-TYPE TRANSCRIPTIONAL REGULATOR TRPI"/>
    <property type="match status" value="1"/>
</dbReference>
<dbReference type="Pfam" id="PF03466">
    <property type="entry name" value="LysR_substrate"/>
    <property type="match status" value="1"/>
</dbReference>
<dbReference type="AlphaFoldDB" id="A0A939NRW7"/>
<dbReference type="EMBL" id="JAGETR010000153">
    <property type="protein sequence ID" value="MBO2007252.1"/>
    <property type="molecule type" value="Genomic_DNA"/>
</dbReference>
<organism evidence="4">
    <name type="scientific">Serratia marcescens</name>
    <dbReference type="NCBI Taxonomy" id="615"/>
    <lineage>
        <taxon>Bacteria</taxon>
        <taxon>Pseudomonadati</taxon>
        <taxon>Pseudomonadota</taxon>
        <taxon>Gammaproteobacteria</taxon>
        <taxon>Enterobacterales</taxon>
        <taxon>Yersiniaceae</taxon>
        <taxon>Serratia</taxon>
    </lineage>
</organism>
<evidence type="ECO:0000256" key="2">
    <source>
        <dbReference type="SAM" id="MobiDB-lite"/>
    </source>
</evidence>
<reference evidence="4" key="1">
    <citation type="submission" date="2021-03" db="EMBL/GenBank/DDBJ databases">
        <title>Molecular epidemiology and mechanisms of colistin and carbapenem resistance in Enterobacteriaceae from clinical isolates, the environment and porcine samples in Pretoria, South Africa.</title>
        <authorList>
            <person name="Bogoshi D."/>
            <person name="Mbelle N.M."/>
            <person name="Naidoo V."/>
            <person name="Osei Sekyere J."/>
        </authorList>
    </citation>
    <scope>NUCLEOTIDE SEQUENCE</scope>
    <source>
        <strain evidence="4">C080</strain>
    </source>
</reference>
<dbReference type="PANTHER" id="PTHR30537">
    <property type="entry name" value="HTH-TYPE TRANSCRIPTIONAL REGULATOR"/>
    <property type="match status" value="1"/>
</dbReference>
<dbReference type="GO" id="GO:0043565">
    <property type="term" value="F:sequence-specific DNA binding"/>
    <property type="evidence" value="ECO:0007669"/>
    <property type="project" value="TreeGrafter"/>
</dbReference>
<protein>
    <recommendedName>
        <fullName evidence="3">LysR substrate-binding domain-containing protein</fullName>
    </recommendedName>
</protein>
<dbReference type="GO" id="GO:0003700">
    <property type="term" value="F:DNA-binding transcription factor activity"/>
    <property type="evidence" value="ECO:0007669"/>
    <property type="project" value="TreeGrafter"/>
</dbReference>
<evidence type="ECO:0000313" key="4">
    <source>
        <dbReference type="EMBL" id="MBO2007252.1"/>
    </source>
</evidence>
<proteinExistence type="inferred from homology"/>
<evidence type="ECO:0000256" key="1">
    <source>
        <dbReference type="ARBA" id="ARBA00009437"/>
    </source>
</evidence>
<name>A0A939NRW7_SERMA</name>
<comment type="caution">
    <text evidence="4">The sequence shown here is derived from an EMBL/GenBank/DDBJ whole genome shotgun (WGS) entry which is preliminary data.</text>
</comment>
<dbReference type="InterPro" id="IPR005119">
    <property type="entry name" value="LysR_subst-bd"/>
</dbReference>
<gene>
    <name evidence="4" type="ORF">J4732_19160</name>
</gene>
<sequence length="240" mass="26670">MRAQRAGRQPDRNRRDPVCRHPAPSPRWSSPSPKSPAPAAAGADRHHHLQFSHPLAGAAHGGFQGGISAIDLRLHTSVERVDLSQRTVDVAIRYRETPESDLHCTLLHEDRFMQQASPALALERSEDLQRVTLFHVEHRQVPADSRPEENWRRYGPKGLNVEAGLTFSDETHALQAAVAGRGGDRQPAAGARFVAARRAGRAVRDGVTRRQLLQVTTEETAQRPDIIALREWLLRQMTAG</sequence>
<feature type="region of interest" description="Disordered" evidence="2">
    <location>
        <begin position="1"/>
        <end position="46"/>
    </location>
</feature>
<evidence type="ECO:0000259" key="3">
    <source>
        <dbReference type="Pfam" id="PF03466"/>
    </source>
</evidence>
<feature type="compositionally biased region" description="Low complexity" evidence="2">
    <location>
        <begin position="26"/>
        <end position="41"/>
    </location>
</feature>
<feature type="domain" description="LysR substrate-binding" evidence="3">
    <location>
        <begin position="70"/>
        <end position="237"/>
    </location>
</feature>
<dbReference type="SUPFAM" id="SSF53850">
    <property type="entry name" value="Periplasmic binding protein-like II"/>
    <property type="match status" value="1"/>
</dbReference>
<dbReference type="Gene3D" id="3.40.190.10">
    <property type="entry name" value="Periplasmic binding protein-like II"/>
    <property type="match status" value="2"/>
</dbReference>
<dbReference type="InterPro" id="IPR058163">
    <property type="entry name" value="LysR-type_TF_proteobact-type"/>
</dbReference>
<dbReference type="GO" id="GO:0006351">
    <property type="term" value="P:DNA-templated transcription"/>
    <property type="evidence" value="ECO:0007669"/>
    <property type="project" value="TreeGrafter"/>
</dbReference>
<comment type="similarity">
    <text evidence="1">Belongs to the LysR transcriptional regulatory family.</text>
</comment>
<accession>A0A939NRW7</accession>